<accession>A0A2P2IJB0</accession>
<organism evidence="1">
    <name type="scientific">Rhizophora mucronata</name>
    <name type="common">Asiatic mangrove</name>
    <dbReference type="NCBI Taxonomy" id="61149"/>
    <lineage>
        <taxon>Eukaryota</taxon>
        <taxon>Viridiplantae</taxon>
        <taxon>Streptophyta</taxon>
        <taxon>Embryophyta</taxon>
        <taxon>Tracheophyta</taxon>
        <taxon>Spermatophyta</taxon>
        <taxon>Magnoliopsida</taxon>
        <taxon>eudicotyledons</taxon>
        <taxon>Gunneridae</taxon>
        <taxon>Pentapetalae</taxon>
        <taxon>rosids</taxon>
        <taxon>fabids</taxon>
        <taxon>Malpighiales</taxon>
        <taxon>Rhizophoraceae</taxon>
        <taxon>Rhizophora</taxon>
    </lineage>
</organism>
<sequence>MWVNCWLDSYTNISMIVVVLLQIQVRQCG</sequence>
<dbReference type="EMBL" id="GGEC01000820">
    <property type="protein sequence ID" value="MBW81303.1"/>
    <property type="molecule type" value="Transcribed_RNA"/>
</dbReference>
<protein>
    <submittedName>
        <fullName evidence="1">Uncharacterized protein</fullName>
    </submittedName>
</protein>
<reference evidence="1" key="1">
    <citation type="submission" date="2018-02" db="EMBL/GenBank/DDBJ databases">
        <title>Rhizophora mucronata_Transcriptome.</title>
        <authorList>
            <person name="Meera S.P."/>
            <person name="Sreeshan A."/>
            <person name="Augustine A."/>
        </authorList>
    </citation>
    <scope>NUCLEOTIDE SEQUENCE</scope>
    <source>
        <tissue evidence="1">Leaf</tissue>
    </source>
</reference>
<dbReference type="AlphaFoldDB" id="A0A2P2IJB0"/>
<name>A0A2P2IJB0_RHIMU</name>
<evidence type="ECO:0000313" key="1">
    <source>
        <dbReference type="EMBL" id="MBW81303.1"/>
    </source>
</evidence>
<proteinExistence type="predicted"/>